<proteinExistence type="predicted"/>
<sequence>MLVAGVIKMRILLYYAHPLESTSKLNKTLLDKVRDQKNIKIRHLDELYPALVLSKEQIAEEQRRIEKADAIFFQYPVYWYNCPASMKAFLDCVFTIEWAGGAQKPLTQKKWRVIMTCGATLDSYTETITPYEISRPVCAMGRLFQCVVLKPFALFGDDRLEDVVPQYVNLFSEDAK</sequence>
<accession>A0A132NTW5</accession>
<evidence type="ECO:0000259" key="2">
    <source>
        <dbReference type="Pfam" id="PF02525"/>
    </source>
</evidence>
<keyword evidence="1" id="KW-0560">Oxidoreductase</keyword>
<comment type="caution">
    <text evidence="3">The sequence shown here is derived from an EMBL/GenBank/DDBJ whole genome shotgun (WGS) entry which is preliminary data.</text>
</comment>
<dbReference type="Pfam" id="PF02525">
    <property type="entry name" value="Flavodoxin_2"/>
    <property type="match status" value="1"/>
</dbReference>
<dbReference type="PANTHER" id="PTHR47307:SF1">
    <property type="entry name" value="GLUTATHIONE-REGULATED POTASSIUM-EFFLUX SYSTEM ANCILLARY PROTEIN KEFG"/>
    <property type="match status" value="1"/>
</dbReference>
<dbReference type="InterPro" id="IPR046980">
    <property type="entry name" value="KefG/KefF"/>
</dbReference>
<dbReference type="InterPro" id="IPR003680">
    <property type="entry name" value="Flavodoxin_fold"/>
</dbReference>
<evidence type="ECO:0000313" key="4">
    <source>
        <dbReference type="Proteomes" id="UP000070089"/>
    </source>
</evidence>
<dbReference type="PANTHER" id="PTHR47307">
    <property type="entry name" value="GLUTATHIONE-REGULATED POTASSIUM-EFFLUX SYSTEM ANCILLARY PROTEIN KEFG"/>
    <property type="match status" value="1"/>
</dbReference>
<evidence type="ECO:0000313" key="3">
    <source>
        <dbReference type="EMBL" id="KWX13498.1"/>
    </source>
</evidence>
<dbReference type="EMBL" id="JXTI01000067">
    <property type="protein sequence ID" value="KWX13498.1"/>
    <property type="molecule type" value="Genomic_DNA"/>
</dbReference>
<dbReference type="OrthoDB" id="26889at2759"/>
<reference evidence="3 4" key="1">
    <citation type="journal article" date="2015" name="Mol. Biochem. Parasitol.">
        <title>Identification of polymorphic genes for use in assemblage B genotyping assays through comparative genomics of multiple assemblage B Giardia duodenalis isolates.</title>
        <authorList>
            <person name="Wielinga C."/>
            <person name="Thompson R.C."/>
            <person name="Monis P."/>
            <person name="Ryan U."/>
        </authorList>
    </citation>
    <scope>NUCLEOTIDE SEQUENCE [LARGE SCALE GENOMIC DNA]</scope>
    <source>
        <strain evidence="3 4">BAH15c1</strain>
    </source>
</reference>
<dbReference type="Gene3D" id="3.40.50.360">
    <property type="match status" value="1"/>
</dbReference>
<organism evidence="3 4">
    <name type="scientific">Giardia duodenalis assemblage B</name>
    <dbReference type="NCBI Taxonomy" id="1394984"/>
    <lineage>
        <taxon>Eukaryota</taxon>
        <taxon>Metamonada</taxon>
        <taxon>Diplomonadida</taxon>
        <taxon>Hexamitidae</taxon>
        <taxon>Giardiinae</taxon>
        <taxon>Giardia</taxon>
    </lineage>
</organism>
<dbReference type="InterPro" id="IPR029039">
    <property type="entry name" value="Flavoprotein-like_sf"/>
</dbReference>
<dbReference type="GO" id="GO:0016491">
    <property type="term" value="F:oxidoreductase activity"/>
    <property type="evidence" value="ECO:0007669"/>
    <property type="project" value="UniProtKB-KW"/>
</dbReference>
<protein>
    <submittedName>
        <fullName evidence="3">Putative NADPH oxidoreductase</fullName>
    </submittedName>
</protein>
<dbReference type="VEuPathDB" id="GiardiaDB:QR46_2515"/>
<dbReference type="Proteomes" id="UP000070089">
    <property type="component" value="Unassembled WGS sequence"/>
</dbReference>
<dbReference type="SUPFAM" id="SSF52218">
    <property type="entry name" value="Flavoproteins"/>
    <property type="match status" value="1"/>
</dbReference>
<gene>
    <name evidence="3" type="ORF">QR46_2515</name>
</gene>
<evidence type="ECO:0000256" key="1">
    <source>
        <dbReference type="ARBA" id="ARBA00023002"/>
    </source>
</evidence>
<feature type="domain" description="Flavodoxin-like fold" evidence="2">
    <location>
        <begin position="9"/>
        <end position="156"/>
    </location>
</feature>
<dbReference type="AlphaFoldDB" id="A0A132NTW5"/>
<name>A0A132NTW5_GIAIN</name>